<dbReference type="STRING" id="879819.A0A0J0XK29"/>
<organism evidence="4 5">
    <name type="scientific">Cutaneotrichosporon oleaginosum</name>
    <dbReference type="NCBI Taxonomy" id="879819"/>
    <lineage>
        <taxon>Eukaryota</taxon>
        <taxon>Fungi</taxon>
        <taxon>Dikarya</taxon>
        <taxon>Basidiomycota</taxon>
        <taxon>Agaricomycotina</taxon>
        <taxon>Tremellomycetes</taxon>
        <taxon>Trichosporonales</taxon>
        <taxon>Trichosporonaceae</taxon>
        <taxon>Cutaneotrichosporon</taxon>
    </lineage>
</organism>
<sequence>MLDTIAVVFEVSPQSLALIKTHFSTVHYYPKGKIPAELVGDVEVWFCNWLGIPRWISPEMLTRAQVVQLTSAGANHAFECPALKDRDVQRRVKVCTASGVHVLSIPAYIIGQIIGFYQNIHTSITVTRTHGRWPRRDELALNRDTGADLRKFGTLGLINLRGKVVGMLGYGHIARETARLLAAFGCEIVAANTAGEKSRCGGYIIEGTGDVEGDIPTAWYSTRDVASFDKFLSRSDILVASLPSTPQTRGMLTREHLAKLPPKALFINVGRGDLVASEAILAALNEGTLLGAGLDVTDPEPLPDGHPLLTHPRVVITPHTSADFEGYFDAGAELLVENIENMRRGGEPYNVVDPEKGY</sequence>
<dbReference type="SUPFAM" id="SSF51735">
    <property type="entry name" value="NAD(P)-binding Rossmann-fold domains"/>
    <property type="match status" value="1"/>
</dbReference>
<keyword evidence="5" id="KW-1185">Reference proteome</keyword>
<dbReference type="InterPro" id="IPR006140">
    <property type="entry name" value="D-isomer_DH_NAD-bd"/>
</dbReference>
<dbReference type="GeneID" id="28981491"/>
<name>A0A0J0XK29_9TREE</name>
<dbReference type="OrthoDB" id="298012at2759"/>
<dbReference type="Proteomes" id="UP000053611">
    <property type="component" value="Unassembled WGS sequence"/>
</dbReference>
<dbReference type="RefSeq" id="XP_018277918.1">
    <property type="nucleotide sequence ID" value="XM_018420888.1"/>
</dbReference>
<evidence type="ECO:0000256" key="1">
    <source>
        <dbReference type="ARBA" id="ARBA00023002"/>
    </source>
</evidence>
<evidence type="ECO:0000313" key="4">
    <source>
        <dbReference type="EMBL" id="KLT41427.1"/>
    </source>
</evidence>
<dbReference type="GO" id="GO:0051287">
    <property type="term" value="F:NAD binding"/>
    <property type="evidence" value="ECO:0007669"/>
    <property type="project" value="InterPro"/>
</dbReference>
<dbReference type="GO" id="GO:0016491">
    <property type="term" value="F:oxidoreductase activity"/>
    <property type="evidence" value="ECO:0007669"/>
    <property type="project" value="UniProtKB-KW"/>
</dbReference>
<protein>
    <recommendedName>
        <fullName evidence="3">D-isomer specific 2-hydroxyacid dehydrogenase NAD-binding domain-containing protein</fullName>
    </recommendedName>
</protein>
<proteinExistence type="predicted"/>
<dbReference type="PANTHER" id="PTHR43333">
    <property type="entry name" value="2-HACID_DH_C DOMAIN-CONTAINING PROTEIN"/>
    <property type="match status" value="1"/>
</dbReference>
<reference evidence="4 5" key="1">
    <citation type="submission" date="2015-03" db="EMBL/GenBank/DDBJ databases">
        <title>Genomics and transcriptomics of the oil-accumulating basidiomycete yeast T. oleaginosus allow insights into substrate utilization and the diverse evolutionary trajectories of mating systems in fungi.</title>
        <authorList>
            <consortium name="DOE Joint Genome Institute"/>
            <person name="Kourist R."/>
            <person name="Kracht O."/>
            <person name="Bracharz F."/>
            <person name="Lipzen A."/>
            <person name="Nolan M."/>
            <person name="Ohm R."/>
            <person name="Grigoriev I."/>
            <person name="Sun S."/>
            <person name="Heitman J."/>
            <person name="Bruck T."/>
            <person name="Nowrousian M."/>
        </authorList>
    </citation>
    <scope>NUCLEOTIDE SEQUENCE [LARGE SCALE GENOMIC DNA]</scope>
    <source>
        <strain evidence="4 5">IBC0246</strain>
    </source>
</reference>
<evidence type="ECO:0000256" key="2">
    <source>
        <dbReference type="ARBA" id="ARBA00023027"/>
    </source>
</evidence>
<dbReference type="AlphaFoldDB" id="A0A0J0XK29"/>
<dbReference type="Pfam" id="PF02826">
    <property type="entry name" value="2-Hacid_dh_C"/>
    <property type="match status" value="1"/>
</dbReference>
<keyword evidence="1" id="KW-0560">Oxidoreductase</keyword>
<gene>
    <name evidence="4" type="ORF">CC85DRAFT_262019</name>
</gene>
<evidence type="ECO:0000313" key="5">
    <source>
        <dbReference type="Proteomes" id="UP000053611"/>
    </source>
</evidence>
<dbReference type="EMBL" id="KQ087218">
    <property type="protein sequence ID" value="KLT41427.1"/>
    <property type="molecule type" value="Genomic_DNA"/>
</dbReference>
<feature type="domain" description="D-isomer specific 2-hydroxyacid dehydrogenase NAD-binding" evidence="3">
    <location>
        <begin position="158"/>
        <end position="321"/>
    </location>
</feature>
<evidence type="ECO:0000259" key="3">
    <source>
        <dbReference type="Pfam" id="PF02826"/>
    </source>
</evidence>
<dbReference type="InterPro" id="IPR036291">
    <property type="entry name" value="NAD(P)-bd_dom_sf"/>
</dbReference>
<accession>A0A0J0XK29</accession>
<dbReference type="FunFam" id="3.40.50.720:FF:000363">
    <property type="entry name" value="D-isomer specific 2-hydroxyacid dehydrogenase"/>
    <property type="match status" value="1"/>
</dbReference>
<keyword evidence="2" id="KW-0520">NAD</keyword>
<dbReference type="Gene3D" id="3.40.50.720">
    <property type="entry name" value="NAD(P)-binding Rossmann-like Domain"/>
    <property type="match status" value="2"/>
</dbReference>
<dbReference type="PANTHER" id="PTHR43333:SF1">
    <property type="entry name" value="D-ISOMER SPECIFIC 2-HYDROXYACID DEHYDROGENASE NAD-BINDING DOMAIN-CONTAINING PROTEIN"/>
    <property type="match status" value="1"/>
</dbReference>